<protein>
    <submittedName>
        <fullName evidence="1">Uncharacterized protein</fullName>
    </submittedName>
</protein>
<name>A0A1B0B9M7_9MUSC</name>
<sequence length="250" mass="28146">MQIDIENIEWKTFTDAWLRKVDEIIGDTSEPIVGGYQTEKIGQIDKLPTKLLNGLLAGEEGVKRKLKTKDEYDGNLAKRHRSNSLDDLAYNIILKDVSTQTDGASIFEQSALNVGVQTLSPDTDMGGRTSKIENVSLTKLTALLPQLNSHDLEALYSAAQLHSTFNGILFRSRKSLSRKLSSDAQATTVIYELQLFWNPQLDNVVAGLYLPLPGFKQKINFLQKPDRKAQIEVVGRFFFKFCLNIKRKNL</sequence>
<organism evidence="1 2">
    <name type="scientific">Glossina palpalis gambiensis</name>
    <dbReference type="NCBI Taxonomy" id="67801"/>
    <lineage>
        <taxon>Eukaryota</taxon>
        <taxon>Metazoa</taxon>
        <taxon>Ecdysozoa</taxon>
        <taxon>Arthropoda</taxon>
        <taxon>Hexapoda</taxon>
        <taxon>Insecta</taxon>
        <taxon>Pterygota</taxon>
        <taxon>Neoptera</taxon>
        <taxon>Endopterygota</taxon>
        <taxon>Diptera</taxon>
        <taxon>Brachycera</taxon>
        <taxon>Muscomorpha</taxon>
        <taxon>Hippoboscoidea</taxon>
        <taxon>Glossinidae</taxon>
        <taxon>Glossina</taxon>
    </lineage>
</organism>
<keyword evidence="2" id="KW-1185">Reference proteome</keyword>
<reference evidence="1" key="2">
    <citation type="submission" date="2020-05" db="UniProtKB">
        <authorList>
            <consortium name="EnsemblMetazoa"/>
        </authorList>
    </citation>
    <scope>IDENTIFICATION</scope>
    <source>
        <strain evidence="1">IAEA</strain>
    </source>
</reference>
<evidence type="ECO:0000313" key="1">
    <source>
        <dbReference type="EnsemblMetazoa" id="GPPI023210-PA"/>
    </source>
</evidence>
<dbReference type="AlphaFoldDB" id="A0A1B0B9M7"/>
<dbReference type="Proteomes" id="UP000092460">
    <property type="component" value="Unassembled WGS sequence"/>
</dbReference>
<evidence type="ECO:0000313" key="2">
    <source>
        <dbReference type="Proteomes" id="UP000092460"/>
    </source>
</evidence>
<proteinExistence type="predicted"/>
<dbReference type="EnsemblMetazoa" id="GPPI023210-RA">
    <property type="protein sequence ID" value="GPPI023210-PA"/>
    <property type="gene ID" value="GPPI023210"/>
</dbReference>
<dbReference type="EMBL" id="JXJN01010495">
    <property type="status" value="NOT_ANNOTATED_CDS"/>
    <property type="molecule type" value="Genomic_DNA"/>
</dbReference>
<accession>A0A1B0B9M7</accession>
<dbReference type="VEuPathDB" id="VectorBase:GPPI023210"/>
<reference evidence="2" key="1">
    <citation type="submission" date="2015-01" db="EMBL/GenBank/DDBJ databases">
        <authorList>
            <person name="Aksoy S."/>
            <person name="Warren W."/>
            <person name="Wilson R.K."/>
        </authorList>
    </citation>
    <scope>NUCLEOTIDE SEQUENCE [LARGE SCALE GENOMIC DNA]</scope>
    <source>
        <strain evidence="2">IAEA</strain>
    </source>
</reference>